<evidence type="ECO:0000313" key="2">
    <source>
        <dbReference type="Proteomes" id="UP000076962"/>
    </source>
</evidence>
<dbReference type="InterPro" id="IPR027417">
    <property type="entry name" value="P-loop_NTPase"/>
</dbReference>
<comment type="caution">
    <text evidence="1">The sequence shown here is derived from an EMBL/GenBank/DDBJ whole genome shotgun (WGS) entry which is preliminary data.</text>
</comment>
<organism evidence="1 2">
    <name type="scientific">Candidatus Thiomargarita nelsonii</name>
    <dbReference type="NCBI Taxonomy" id="1003181"/>
    <lineage>
        <taxon>Bacteria</taxon>
        <taxon>Pseudomonadati</taxon>
        <taxon>Pseudomonadota</taxon>
        <taxon>Gammaproteobacteria</taxon>
        <taxon>Thiotrichales</taxon>
        <taxon>Thiotrichaceae</taxon>
        <taxon>Thiomargarita</taxon>
    </lineage>
</organism>
<dbReference type="Gene3D" id="3.40.50.11180">
    <property type="match status" value="1"/>
</dbReference>
<protein>
    <submittedName>
        <fullName evidence="1">Transcription-repair coupling factor</fullName>
    </submittedName>
</protein>
<gene>
    <name evidence="1" type="ORF">THIOM_003916</name>
</gene>
<keyword evidence="2" id="KW-1185">Reference proteome</keyword>
<reference evidence="1 2" key="1">
    <citation type="submission" date="2016-05" db="EMBL/GenBank/DDBJ databases">
        <title>Single-cell genome of chain-forming Candidatus Thiomargarita nelsonii and comparison to other large sulfur-oxidizing bacteria.</title>
        <authorList>
            <person name="Winkel M."/>
            <person name="Salman V."/>
            <person name="Woyke T."/>
            <person name="Schulz-Vogt H."/>
            <person name="Richter M."/>
            <person name="Flood B."/>
            <person name="Bailey J."/>
            <person name="Amann R."/>
            <person name="Mussmann M."/>
        </authorList>
    </citation>
    <scope>NUCLEOTIDE SEQUENCE [LARGE SCALE GENOMIC DNA]</scope>
    <source>
        <strain evidence="1 2">THI036</strain>
    </source>
</reference>
<dbReference type="EMBL" id="LUTY01002414">
    <property type="protein sequence ID" value="OAD20387.1"/>
    <property type="molecule type" value="Genomic_DNA"/>
</dbReference>
<evidence type="ECO:0000313" key="1">
    <source>
        <dbReference type="EMBL" id="OAD20387.1"/>
    </source>
</evidence>
<dbReference type="Proteomes" id="UP000076962">
    <property type="component" value="Unassembled WGS sequence"/>
</dbReference>
<proteinExistence type="predicted"/>
<dbReference type="SUPFAM" id="SSF52540">
    <property type="entry name" value="P-loop containing nucleoside triphosphate hydrolases"/>
    <property type="match status" value="1"/>
</dbReference>
<sequence length="171" mass="19304">GANIKKKMTNTTNYLSPLYPTLTPKQRQNWGRLYGSSVGLVISQAAQKTPVIVITPDSLSAQRLVEDIQFYGKADLPLLIFPDWETLPYDLFSPHQDIISERLTTLYHLPDIEQGVLVLPVNTLMSRLAPTDYVKAKSLLLTTGQHLNPGKWCQQLELSGYRRVEQVMEHG</sequence>
<name>A0A176RXG7_9GAMM</name>
<dbReference type="AlphaFoldDB" id="A0A176RXG7"/>
<feature type="non-terminal residue" evidence="1">
    <location>
        <position position="1"/>
    </location>
</feature>
<accession>A0A176RXG7</accession>
<feature type="non-terminal residue" evidence="1">
    <location>
        <position position="171"/>
    </location>
</feature>